<name>A0A1I1EFR2_9ACTN</name>
<evidence type="ECO:0000313" key="3">
    <source>
        <dbReference type="Proteomes" id="UP000199207"/>
    </source>
</evidence>
<dbReference type="Gene3D" id="3.40.190.10">
    <property type="entry name" value="Periplasmic binding protein-like II"/>
    <property type="match status" value="1"/>
</dbReference>
<proteinExistence type="predicted"/>
<evidence type="ECO:0000259" key="1">
    <source>
        <dbReference type="Pfam" id="PF04069"/>
    </source>
</evidence>
<keyword evidence="3" id="KW-1185">Reference proteome</keyword>
<dbReference type="Gene3D" id="3.40.190.100">
    <property type="entry name" value="Glycine betaine-binding periplasmic protein, domain 2"/>
    <property type="match status" value="1"/>
</dbReference>
<sequence length="357" mass="38229">MKPSRRGRSALPVRVLLATLTALSTLGMLGGCVPGSARGQEDTGAAASAGFDGKVSIAVPGWAGGQANAAVAAYVLEHQLGVPVELVDTDPDRAWDLLDSGEVHIVLEDWGASPDKQELYIRRRQTVVPAGELGPVGHVGWFVTGDYAVAHPEVRTWEGLAGRTGDFATAATGGRGRLLLGHPDDASFDRSLIDQLGLELTVVAAGSEEELIEALRTADRTGIPVLANWWQPHWLNSEITMTEVELPPYTPGCRTDPERVRCGYPDIPLRKYLNAEFAGTGGEAVEFLRAFRWSTEDQNEVARLIADKGLTPEGAAAQWVAANPEKTGFWIGRSAEQVLERMEAEAEAEPPAAHNVG</sequence>
<accession>A0A1I1EFR2</accession>
<feature type="domain" description="ABC-type glycine betaine transport system substrate-binding" evidence="1">
    <location>
        <begin position="54"/>
        <end position="321"/>
    </location>
</feature>
<evidence type="ECO:0000313" key="2">
    <source>
        <dbReference type="EMBL" id="SFB85586.1"/>
    </source>
</evidence>
<dbReference type="PROSITE" id="PS51257">
    <property type="entry name" value="PROKAR_LIPOPROTEIN"/>
    <property type="match status" value="1"/>
</dbReference>
<reference evidence="2 3" key="1">
    <citation type="submission" date="2016-10" db="EMBL/GenBank/DDBJ databases">
        <authorList>
            <person name="de Groot N.N."/>
        </authorList>
    </citation>
    <scope>NUCLEOTIDE SEQUENCE [LARGE SCALE GENOMIC DNA]</scope>
    <source>
        <strain evidence="2 3">CGMCC 4.5739</strain>
    </source>
</reference>
<dbReference type="GO" id="GO:0043190">
    <property type="term" value="C:ATP-binding cassette (ABC) transporter complex"/>
    <property type="evidence" value="ECO:0007669"/>
    <property type="project" value="InterPro"/>
</dbReference>
<protein>
    <submittedName>
        <fullName evidence="2">Glycine betaine/proline transport system substrate-binding protein</fullName>
    </submittedName>
</protein>
<dbReference type="STRING" id="910347.SAMN05421773_101275"/>
<dbReference type="OrthoDB" id="7805658at2"/>
<dbReference type="GO" id="GO:0022857">
    <property type="term" value="F:transmembrane transporter activity"/>
    <property type="evidence" value="ECO:0007669"/>
    <property type="project" value="InterPro"/>
</dbReference>
<dbReference type="Pfam" id="PF04069">
    <property type="entry name" value="OpuAC"/>
    <property type="match status" value="1"/>
</dbReference>
<dbReference type="RefSeq" id="WP_093836723.1">
    <property type="nucleotide sequence ID" value="NZ_FOLM01000001.1"/>
</dbReference>
<dbReference type="InterPro" id="IPR007210">
    <property type="entry name" value="ABC_Gly_betaine_transp_sub-bd"/>
</dbReference>
<dbReference type="Proteomes" id="UP000199207">
    <property type="component" value="Unassembled WGS sequence"/>
</dbReference>
<dbReference type="EMBL" id="FOLM01000001">
    <property type="protein sequence ID" value="SFB85586.1"/>
    <property type="molecule type" value="Genomic_DNA"/>
</dbReference>
<organism evidence="2 3">
    <name type="scientific">Streptomyces aidingensis</name>
    <dbReference type="NCBI Taxonomy" id="910347"/>
    <lineage>
        <taxon>Bacteria</taxon>
        <taxon>Bacillati</taxon>
        <taxon>Actinomycetota</taxon>
        <taxon>Actinomycetes</taxon>
        <taxon>Kitasatosporales</taxon>
        <taxon>Streptomycetaceae</taxon>
        <taxon>Streptomyces</taxon>
    </lineage>
</organism>
<dbReference type="AlphaFoldDB" id="A0A1I1EFR2"/>
<gene>
    <name evidence="2" type="ORF">SAMN05421773_101275</name>
</gene>
<dbReference type="SUPFAM" id="SSF53850">
    <property type="entry name" value="Periplasmic binding protein-like II"/>
    <property type="match status" value="1"/>
</dbReference>